<evidence type="ECO:0000256" key="4">
    <source>
        <dbReference type="ARBA" id="ARBA00022475"/>
    </source>
</evidence>
<evidence type="ECO:0000256" key="5">
    <source>
        <dbReference type="ARBA" id="ARBA00022692"/>
    </source>
</evidence>
<dbReference type="OrthoDB" id="9791248at2"/>
<dbReference type="RefSeq" id="WP_133428730.1">
    <property type="nucleotide sequence ID" value="NZ_BMCC01000002.1"/>
</dbReference>
<comment type="similarity">
    <text evidence="2">Belongs to the nicotinamide ribonucleoside (NR) uptake permease (TC 4.B.1) family.</text>
</comment>
<evidence type="ECO:0000256" key="6">
    <source>
        <dbReference type="ARBA" id="ARBA00022989"/>
    </source>
</evidence>
<feature type="transmembrane region" description="Helical" evidence="8">
    <location>
        <begin position="185"/>
        <end position="204"/>
    </location>
</feature>
<feature type="transmembrane region" description="Helical" evidence="8">
    <location>
        <begin position="39"/>
        <end position="58"/>
    </location>
</feature>
<dbReference type="GO" id="GO:0034257">
    <property type="term" value="F:nicotinamide riboside transmembrane transporter activity"/>
    <property type="evidence" value="ECO:0007669"/>
    <property type="project" value="InterPro"/>
</dbReference>
<dbReference type="PANTHER" id="PTHR36122:SF2">
    <property type="entry name" value="NICOTINAMIDE RIBOSIDE TRANSPORTER PNUC"/>
    <property type="match status" value="1"/>
</dbReference>
<proteinExistence type="inferred from homology"/>
<feature type="transmembrane region" description="Helical" evidence="8">
    <location>
        <begin position="88"/>
        <end position="106"/>
    </location>
</feature>
<protein>
    <submittedName>
        <fullName evidence="9">Nicotinamide riboside transporter PnuC</fullName>
    </submittedName>
</protein>
<evidence type="ECO:0000256" key="8">
    <source>
        <dbReference type="SAM" id="Phobius"/>
    </source>
</evidence>
<dbReference type="PANTHER" id="PTHR36122">
    <property type="entry name" value="NICOTINAMIDE RIBOSIDE TRANSPORTER PNUC"/>
    <property type="match status" value="1"/>
</dbReference>
<evidence type="ECO:0000313" key="10">
    <source>
        <dbReference type="Proteomes" id="UP000295328"/>
    </source>
</evidence>
<comment type="caution">
    <text evidence="9">The sequence shown here is derived from an EMBL/GenBank/DDBJ whole genome shotgun (WGS) entry which is preliminary data.</text>
</comment>
<feature type="transmembrane region" description="Helical" evidence="8">
    <location>
        <begin position="211"/>
        <end position="234"/>
    </location>
</feature>
<evidence type="ECO:0000256" key="3">
    <source>
        <dbReference type="ARBA" id="ARBA00022448"/>
    </source>
</evidence>
<keyword evidence="5 8" id="KW-0812">Transmembrane</keyword>
<keyword evidence="3" id="KW-0813">Transport</keyword>
<keyword evidence="4" id="KW-1003">Cell membrane</keyword>
<feature type="transmembrane region" description="Helical" evidence="8">
    <location>
        <begin position="127"/>
        <end position="152"/>
    </location>
</feature>
<dbReference type="AlphaFoldDB" id="A0A4R6BLP9"/>
<name>A0A4R6BLP9_9STAP</name>
<evidence type="ECO:0000256" key="7">
    <source>
        <dbReference type="ARBA" id="ARBA00023136"/>
    </source>
</evidence>
<dbReference type="Pfam" id="PF04973">
    <property type="entry name" value="NMN_transporter"/>
    <property type="match status" value="1"/>
</dbReference>
<organism evidence="9 10">
    <name type="scientific">Macrococcus hajekii</name>
    <dbReference type="NCBI Taxonomy" id="198482"/>
    <lineage>
        <taxon>Bacteria</taxon>
        <taxon>Bacillati</taxon>
        <taxon>Bacillota</taxon>
        <taxon>Bacilli</taxon>
        <taxon>Bacillales</taxon>
        <taxon>Staphylococcaceae</taxon>
        <taxon>Macrococcus</taxon>
    </lineage>
</organism>
<feature type="transmembrane region" description="Helical" evidence="8">
    <location>
        <begin position="12"/>
        <end position="33"/>
    </location>
</feature>
<dbReference type="InterPro" id="IPR006419">
    <property type="entry name" value="NMN_transpt_PnuC"/>
</dbReference>
<evidence type="ECO:0000313" key="9">
    <source>
        <dbReference type="EMBL" id="TDM02641.1"/>
    </source>
</evidence>
<accession>A0A4R6BLP9</accession>
<keyword evidence="7 8" id="KW-0472">Membrane</keyword>
<dbReference type="GO" id="GO:0005886">
    <property type="term" value="C:plasma membrane"/>
    <property type="evidence" value="ECO:0007669"/>
    <property type="project" value="UniProtKB-SubCell"/>
</dbReference>
<evidence type="ECO:0000256" key="2">
    <source>
        <dbReference type="ARBA" id="ARBA00006669"/>
    </source>
</evidence>
<keyword evidence="10" id="KW-1185">Reference proteome</keyword>
<comment type="subcellular location">
    <subcellularLocation>
        <location evidence="1">Cell membrane</location>
        <topology evidence="1">Multi-pass membrane protein</topology>
    </subcellularLocation>
</comment>
<dbReference type="EMBL" id="SCWE01000001">
    <property type="protein sequence ID" value="TDM02641.1"/>
    <property type="molecule type" value="Genomic_DNA"/>
</dbReference>
<dbReference type="NCBIfam" id="TIGR01528">
    <property type="entry name" value="NMN_trans_PnuC"/>
    <property type="match status" value="1"/>
</dbReference>
<dbReference type="Proteomes" id="UP000295328">
    <property type="component" value="Unassembled WGS sequence"/>
</dbReference>
<keyword evidence="6 8" id="KW-1133">Transmembrane helix</keyword>
<reference evidence="9 10" key="1">
    <citation type="submission" date="2019-01" db="EMBL/GenBank/DDBJ databases">
        <title>Draft genome sequences of the type strains of six Macrococcus species.</title>
        <authorList>
            <person name="Mazhar S."/>
            <person name="Altermann E."/>
            <person name="Hill C."/>
            <person name="Mcauliffe O."/>
        </authorList>
    </citation>
    <scope>NUCLEOTIDE SEQUENCE [LARGE SCALE GENOMIC DNA]</scope>
    <source>
        <strain evidence="9 10">CCM4809</strain>
    </source>
</reference>
<gene>
    <name evidence="9" type="ORF">ERX37_00710</name>
</gene>
<sequence length="246" mass="28228">MFLIKDFKGFTVYEKVMFALFLIIQIAVFIYFWKKDGSADWLNIVAGLSGVLCVIMSAKGRLSTFFYGLIQVASYGYISFEHKYYGEVGLQVVFGIFQFVGLYFWIKNMHSDHLTEDPNVQEVDSRSLNVTGWGLTAAITAIIYAIVVYILISRTDAKQPWVDGVATSLSLVGQTLMTLRYKEQWLFWIVINMVSIFLWARGMFQNGGVDAAGISMVTMWVAFLINSVYGYYYWKKLQHVQVNEKY</sequence>
<evidence type="ECO:0000256" key="1">
    <source>
        <dbReference type="ARBA" id="ARBA00004651"/>
    </source>
</evidence>